<gene>
    <name evidence="1" type="ORF">HMPREF0908_0650</name>
</gene>
<comment type="caution">
    <text evidence="1">The sequence shown here is derived from an EMBL/GenBank/DDBJ whole genome shotgun (WGS) entry which is preliminary data.</text>
</comment>
<reference evidence="1 2" key="1">
    <citation type="submission" date="2009-04" db="EMBL/GenBank/DDBJ databases">
        <authorList>
            <person name="Qin X."/>
            <person name="Bachman B."/>
            <person name="Battles P."/>
            <person name="Bell A."/>
            <person name="Bess C."/>
            <person name="Bickham C."/>
            <person name="Chaboub L."/>
            <person name="Chen D."/>
            <person name="Coyle M."/>
            <person name="Deiros D.R."/>
            <person name="Dinh H."/>
            <person name="Forbes L."/>
            <person name="Fowler G."/>
            <person name="Francisco L."/>
            <person name="Fu Q."/>
            <person name="Gubbala S."/>
            <person name="Hale W."/>
            <person name="Han Y."/>
            <person name="Hemphill L."/>
            <person name="Highlander S.K."/>
            <person name="Hirani K."/>
            <person name="Hogues M."/>
            <person name="Jackson L."/>
            <person name="Jakkamsetti A."/>
            <person name="Javaid M."/>
            <person name="Jiang H."/>
            <person name="Korchina V."/>
            <person name="Kovar C."/>
            <person name="Lara F."/>
            <person name="Lee S."/>
            <person name="Mata R."/>
            <person name="Mathew T."/>
            <person name="Moen C."/>
            <person name="Morales K."/>
            <person name="Munidasa M."/>
            <person name="Nazareth L."/>
            <person name="Ngo R."/>
            <person name="Nguyen L."/>
            <person name="Okwuonu G."/>
            <person name="Ongeri F."/>
            <person name="Patil S."/>
            <person name="Petrosino J."/>
            <person name="Pham C."/>
            <person name="Pham P."/>
            <person name="Pu L.-L."/>
            <person name="Puazo M."/>
            <person name="Raj R."/>
            <person name="Reid J."/>
            <person name="Rouhana J."/>
            <person name="Saada N."/>
            <person name="Shang Y."/>
            <person name="Simmons D."/>
            <person name="Thornton R."/>
            <person name="Warren J."/>
            <person name="Weissenberger G."/>
            <person name="Zhang J."/>
            <person name="Zhang L."/>
            <person name="Zhou C."/>
            <person name="Zhu D."/>
            <person name="Muzny D."/>
            <person name="Worley K."/>
            <person name="Gibbs R."/>
        </authorList>
    </citation>
    <scope>NUCLEOTIDE SEQUENCE [LARGE SCALE GENOMIC DNA]</scope>
    <source>
        <strain evidence="1 2">ATCC 43531</strain>
    </source>
</reference>
<name>C4V2A6_9FIRM</name>
<dbReference type="HOGENOM" id="CLU_2411521_0_0_9"/>
<evidence type="ECO:0000313" key="2">
    <source>
        <dbReference type="Proteomes" id="UP000005309"/>
    </source>
</evidence>
<protein>
    <submittedName>
        <fullName evidence="1">Uncharacterized protein</fullName>
    </submittedName>
</protein>
<proteinExistence type="predicted"/>
<evidence type="ECO:0000313" key="1">
    <source>
        <dbReference type="EMBL" id="EEQ48920.1"/>
    </source>
</evidence>
<dbReference type="EMBL" id="ACLA01000010">
    <property type="protein sequence ID" value="EEQ48920.1"/>
    <property type="molecule type" value="Genomic_DNA"/>
</dbReference>
<dbReference type="STRING" id="638302.HMPREF0908_0650"/>
<dbReference type="Proteomes" id="UP000005309">
    <property type="component" value="Unassembled WGS sequence"/>
</dbReference>
<keyword evidence="2" id="KW-1185">Reference proteome</keyword>
<sequence length="92" mass="10610">MAAERTQCLRYDAVHRDPEVCDLAKEVLRQILTVEQQRAIGNDGEIEAHSVGTVNNFCKIPMQYRIVKFSLRLFEYASALNKEWIAERNGIQ</sequence>
<organism evidence="1 2">
    <name type="scientific">Selenomonas flueggei ATCC 43531</name>
    <dbReference type="NCBI Taxonomy" id="638302"/>
    <lineage>
        <taxon>Bacteria</taxon>
        <taxon>Bacillati</taxon>
        <taxon>Bacillota</taxon>
        <taxon>Negativicutes</taxon>
        <taxon>Selenomonadales</taxon>
        <taxon>Selenomonadaceae</taxon>
        <taxon>Selenomonas</taxon>
    </lineage>
</organism>
<accession>C4V2A6</accession>
<dbReference type="AlphaFoldDB" id="C4V2A6"/>